<comment type="caution">
    <text evidence="1">The sequence shown here is derived from an EMBL/GenBank/DDBJ whole genome shotgun (WGS) entry which is preliminary data.</text>
</comment>
<dbReference type="AlphaFoldDB" id="K2GAN0"/>
<name>K2GAN0_9BACT</name>
<organism evidence="1">
    <name type="scientific">uncultured bacterium</name>
    <name type="common">gcode 4</name>
    <dbReference type="NCBI Taxonomy" id="1234023"/>
    <lineage>
        <taxon>Bacteria</taxon>
        <taxon>environmental samples</taxon>
    </lineage>
</organism>
<reference evidence="1" key="1">
    <citation type="journal article" date="2012" name="Science">
        <title>Fermentation, hydrogen, and sulfur metabolism in multiple uncultivated bacterial phyla.</title>
        <authorList>
            <person name="Wrighton K.C."/>
            <person name="Thomas B.C."/>
            <person name="Sharon I."/>
            <person name="Miller C.S."/>
            <person name="Castelle C.J."/>
            <person name="VerBerkmoes N.C."/>
            <person name="Wilkins M.J."/>
            <person name="Hettich R.L."/>
            <person name="Lipton M.S."/>
            <person name="Williams K.H."/>
            <person name="Long P.E."/>
            <person name="Banfield J.F."/>
        </authorList>
    </citation>
    <scope>NUCLEOTIDE SEQUENCE [LARGE SCALE GENOMIC DNA]</scope>
</reference>
<dbReference type="EMBL" id="AMFJ01000528">
    <property type="protein sequence ID" value="EKE27174.1"/>
    <property type="molecule type" value="Genomic_DNA"/>
</dbReference>
<gene>
    <name evidence="1" type="ORF">ACD_4C00012G0003</name>
</gene>
<sequence>MEWLTKLKEWRMAHVIYWDWAEIWWKKVFKWWLHDANEFEKALKVWLLKAEDLNKNPIKDLNLFSNNLSIIIRVEKWNYQKNRYEFHNQTLFPKSWAKEEIINVWNEIQKNWDRLERLNLIEYQRIHEYQWLRIKWWKDKNFFWINDSLETWYIIN</sequence>
<accession>K2GAN0</accession>
<evidence type="ECO:0000313" key="1">
    <source>
        <dbReference type="EMBL" id="EKE27174.1"/>
    </source>
</evidence>
<proteinExistence type="predicted"/>
<protein>
    <submittedName>
        <fullName evidence="1">Uncharacterized protein</fullName>
    </submittedName>
</protein>